<dbReference type="Pfam" id="PF02877">
    <property type="entry name" value="PARP_reg"/>
    <property type="match status" value="1"/>
</dbReference>
<dbReference type="SUPFAM" id="SSF142921">
    <property type="entry name" value="WGR domain-like"/>
    <property type="match status" value="1"/>
</dbReference>
<evidence type="ECO:0000256" key="2">
    <source>
        <dbReference type="ARBA" id="ARBA00022676"/>
    </source>
</evidence>
<dbReference type="GO" id="GO:0003677">
    <property type="term" value="F:DNA binding"/>
    <property type="evidence" value="ECO:0007669"/>
    <property type="project" value="UniProtKB-KW"/>
</dbReference>
<dbReference type="Proteomes" id="UP000053676">
    <property type="component" value="Unassembled WGS sequence"/>
</dbReference>
<accession>W2SS18</accession>
<sequence length="134" mass="15436">QLYSAVLGYADTQTNRNSYYKIQLLKHDTKPLLFVEKTGNAWKQKKKFTKRAGLMDLIETDFTELEGVKTSDITPGSRTKLDKAIKEVILMIFDIQQLQKTMLDFKIDLDKMPLGKLSKKQIMSAYSVLTELQQ</sequence>
<dbReference type="Gene3D" id="1.20.142.10">
    <property type="entry name" value="Poly(ADP-ribose) polymerase, regulatory domain"/>
    <property type="match status" value="1"/>
</dbReference>
<dbReference type="GO" id="GO:0006302">
    <property type="term" value="P:double-strand break repair"/>
    <property type="evidence" value="ECO:0007669"/>
    <property type="project" value="TreeGrafter"/>
</dbReference>
<dbReference type="InterPro" id="IPR004102">
    <property type="entry name" value="Poly(ADP-ribose)pol_reg_dom"/>
</dbReference>
<keyword evidence="6" id="KW-0520">NAD</keyword>
<dbReference type="GO" id="GO:0005730">
    <property type="term" value="C:nucleolus"/>
    <property type="evidence" value="ECO:0007669"/>
    <property type="project" value="TreeGrafter"/>
</dbReference>
<dbReference type="InterPro" id="IPR036930">
    <property type="entry name" value="WGR_dom_sf"/>
</dbReference>
<dbReference type="SUPFAM" id="SSF47587">
    <property type="entry name" value="Domain of poly(ADP-ribose) polymerase"/>
    <property type="match status" value="1"/>
</dbReference>
<dbReference type="GO" id="GO:0003950">
    <property type="term" value="F:NAD+ poly-ADP-ribosyltransferase activity"/>
    <property type="evidence" value="ECO:0007669"/>
    <property type="project" value="UniProtKB-EC"/>
</dbReference>
<dbReference type="EMBL" id="KI664515">
    <property type="protein sequence ID" value="ETN72415.1"/>
    <property type="molecule type" value="Genomic_DNA"/>
</dbReference>
<evidence type="ECO:0000256" key="7">
    <source>
        <dbReference type="ARBA" id="ARBA00023125"/>
    </source>
</evidence>
<evidence type="ECO:0000256" key="1">
    <source>
        <dbReference type="ARBA" id="ARBA00012020"/>
    </source>
</evidence>
<keyword evidence="3" id="KW-0808">Transferase</keyword>
<organism evidence="10 11">
    <name type="scientific">Necator americanus</name>
    <name type="common">Human hookworm</name>
    <dbReference type="NCBI Taxonomy" id="51031"/>
    <lineage>
        <taxon>Eukaryota</taxon>
        <taxon>Metazoa</taxon>
        <taxon>Ecdysozoa</taxon>
        <taxon>Nematoda</taxon>
        <taxon>Chromadorea</taxon>
        <taxon>Rhabditida</taxon>
        <taxon>Rhabditina</taxon>
        <taxon>Rhabditomorpha</taxon>
        <taxon>Strongyloidea</taxon>
        <taxon>Ancylostomatidae</taxon>
        <taxon>Bunostominae</taxon>
        <taxon>Necator</taxon>
    </lineage>
</organism>
<dbReference type="InterPro" id="IPR050800">
    <property type="entry name" value="ARTD/PARP"/>
</dbReference>
<gene>
    <name evidence="10" type="ORF">NECAME_18868</name>
</gene>
<protein>
    <recommendedName>
        <fullName evidence="1">NAD(+) ADP-ribosyltransferase</fullName>
        <ecNumber evidence="1">2.4.2.30</ecNumber>
    </recommendedName>
</protein>
<evidence type="ECO:0000256" key="4">
    <source>
        <dbReference type="ARBA" id="ARBA00022737"/>
    </source>
</evidence>
<evidence type="ECO:0000256" key="5">
    <source>
        <dbReference type="ARBA" id="ARBA00022765"/>
    </source>
</evidence>
<evidence type="ECO:0000256" key="6">
    <source>
        <dbReference type="ARBA" id="ARBA00023027"/>
    </source>
</evidence>
<proteinExistence type="predicted"/>
<keyword evidence="11" id="KW-1185">Reference proteome</keyword>
<dbReference type="GO" id="GO:0070212">
    <property type="term" value="P:protein poly-ADP-ribosylation"/>
    <property type="evidence" value="ECO:0007669"/>
    <property type="project" value="TreeGrafter"/>
</dbReference>
<keyword evidence="7" id="KW-0238">DNA-binding</keyword>
<dbReference type="KEGG" id="nai:NECAME_18868"/>
<evidence type="ECO:0000256" key="8">
    <source>
        <dbReference type="ARBA" id="ARBA00033987"/>
    </source>
</evidence>
<reference evidence="11" key="1">
    <citation type="journal article" date="2014" name="Nat. Genet.">
        <title>Genome of the human hookworm Necator americanus.</title>
        <authorList>
            <person name="Tang Y.T."/>
            <person name="Gao X."/>
            <person name="Rosa B.A."/>
            <person name="Abubucker S."/>
            <person name="Hallsworth-Pepin K."/>
            <person name="Martin J."/>
            <person name="Tyagi R."/>
            <person name="Heizer E."/>
            <person name="Zhang X."/>
            <person name="Bhonagiri-Palsikar V."/>
            <person name="Minx P."/>
            <person name="Warren W.C."/>
            <person name="Wang Q."/>
            <person name="Zhan B."/>
            <person name="Hotez P.J."/>
            <person name="Sternberg P.W."/>
            <person name="Dougall A."/>
            <person name="Gaze S.T."/>
            <person name="Mulvenna J."/>
            <person name="Sotillo J."/>
            <person name="Ranganathan S."/>
            <person name="Rabelo E.M."/>
            <person name="Wilson R.K."/>
            <person name="Felgner P.L."/>
            <person name="Bethony J."/>
            <person name="Hawdon J.M."/>
            <person name="Gasser R.B."/>
            <person name="Loukas A."/>
            <person name="Mitreva M."/>
        </authorList>
    </citation>
    <scope>NUCLEOTIDE SEQUENCE [LARGE SCALE GENOMIC DNA]</scope>
</reference>
<comment type="catalytic activity">
    <reaction evidence="8">
        <text>NAD(+) + (ADP-D-ribosyl)n-acceptor = nicotinamide + (ADP-D-ribosyl)n+1-acceptor + H(+).</text>
        <dbReference type="EC" id="2.4.2.30"/>
    </reaction>
</comment>
<evidence type="ECO:0000313" key="10">
    <source>
        <dbReference type="EMBL" id="ETN72415.1"/>
    </source>
</evidence>
<evidence type="ECO:0000256" key="3">
    <source>
        <dbReference type="ARBA" id="ARBA00022679"/>
    </source>
</evidence>
<dbReference type="InterPro" id="IPR036616">
    <property type="entry name" value="Poly(ADP-ribose)pol_reg_dom_sf"/>
</dbReference>
<dbReference type="PANTHER" id="PTHR10459">
    <property type="entry name" value="DNA LIGASE"/>
    <property type="match status" value="1"/>
</dbReference>
<keyword evidence="2" id="KW-0328">Glycosyltransferase</keyword>
<dbReference type="EC" id="2.4.2.30" evidence="1"/>
<feature type="non-terminal residue" evidence="10">
    <location>
        <position position="1"/>
    </location>
</feature>
<evidence type="ECO:0000259" key="9">
    <source>
        <dbReference type="PROSITE" id="PS51060"/>
    </source>
</evidence>
<dbReference type="GO" id="GO:1990404">
    <property type="term" value="F:NAD+-protein mono-ADP-ribosyltransferase activity"/>
    <property type="evidence" value="ECO:0007669"/>
    <property type="project" value="TreeGrafter"/>
</dbReference>
<feature type="non-terminal residue" evidence="10">
    <location>
        <position position="134"/>
    </location>
</feature>
<feature type="domain" description="PARP alpha-helical" evidence="9">
    <location>
        <begin position="78"/>
        <end position="134"/>
    </location>
</feature>
<name>W2SS18_NECAM</name>
<dbReference type="PANTHER" id="PTHR10459:SF112">
    <property type="entry name" value="POLY [ADP-RIBOSE] POLYMERASE 1"/>
    <property type="match status" value="1"/>
</dbReference>
<dbReference type="PROSITE" id="PS51060">
    <property type="entry name" value="PARP_ALPHA_HD"/>
    <property type="match status" value="1"/>
</dbReference>
<dbReference type="OrthoDB" id="5869283at2759"/>
<keyword evidence="5" id="KW-0013">ADP-ribosylation</keyword>
<dbReference type="STRING" id="51031.W2SS18"/>
<keyword evidence="4" id="KW-0677">Repeat</keyword>
<dbReference type="AlphaFoldDB" id="W2SS18"/>
<evidence type="ECO:0000313" key="11">
    <source>
        <dbReference type="Proteomes" id="UP000053676"/>
    </source>
</evidence>